<evidence type="ECO:0000313" key="1">
    <source>
        <dbReference type="EMBL" id="PIQ68548.1"/>
    </source>
</evidence>
<sequence length="105" mass="12287">MLKWKDPSNDDLKRLRAISILLGEDERLIRFLFHPTKSRLAFSPQTLKRKMKCFSSGEQTLLLIAMDIWGSYGGIHFDDLYTVLDPNAFKNCINSLAYIKRHLYH</sequence>
<dbReference type="AlphaFoldDB" id="A0A2H0KBA4"/>
<name>A0A2H0KBA4_9BACT</name>
<comment type="caution">
    <text evidence="1">The sequence shown here is derived from an EMBL/GenBank/DDBJ whole genome shotgun (WGS) entry which is preliminary data.</text>
</comment>
<accession>A0A2H0KBA4</accession>
<gene>
    <name evidence="1" type="ORF">COV91_03405</name>
</gene>
<organism evidence="1 2">
    <name type="scientific">Candidatus Taylorbacteria bacterium CG11_big_fil_rev_8_21_14_0_20_46_11</name>
    <dbReference type="NCBI Taxonomy" id="1975025"/>
    <lineage>
        <taxon>Bacteria</taxon>
        <taxon>Candidatus Tayloriibacteriota</taxon>
    </lineage>
</organism>
<dbReference type="Proteomes" id="UP000229342">
    <property type="component" value="Unassembled WGS sequence"/>
</dbReference>
<evidence type="ECO:0000313" key="2">
    <source>
        <dbReference type="Proteomes" id="UP000229342"/>
    </source>
</evidence>
<protein>
    <submittedName>
        <fullName evidence="1">Uncharacterized protein</fullName>
    </submittedName>
</protein>
<dbReference type="EMBL" id="PCVG01000044">
    <property type="protein sequence ID" value="PIQ68548.1"/>
    <property type="molecule type" value="Genomic_DNA"/>
</dbReference>
<reference evidence="1 2" key="1">
    <citation type="submission" date="2017-09" db="EMBL/GenBank/DDBJ databases">
        <title>Depth-based differentiation of microbial function through sediment-hosted aquifers and enrichment of novel symbionts in the deep terrestrial subsurface.</title>
        <authorList>
            <person name="Probst A.J."/>
            <person name="Ladd B."/>
            <person name="Jarett J.K."/>
            <person name="Geller-Mcgrath D.E."/>
            <person name="Sieber C.M."/>
            <person name="Emerson J.B."/>
            <person name="Anantharaman K."/>
            <person name="Thomas B.C."/>
            <person name="Malmstrom R."/>
            <person name="Stieglmeier M."/>
            <person name="Klingl A."/>
            <person name="Woyke T."/>
            <person name="Ryan C.M."/>
            <person name="Banfield J.F."/>
        </authorList>
    </citation>
    <scope>NUCLEOTIDE SEQUENCE [LARGE SCALE GENOMIC DNA]</scope>
    <source>
        <strain evidence="1">CG11_big_fil_rev_8_21_14_0_20_46_11</strain>
    </source>
</reference>
<proteinExistence type="predicted"/>